<dbReference type="CDD" id="cd00174">
    <property type="entry name" value="SH3"/>
    <property type="match status" value="1"/>
</dbReference>
<evidence type="ECO:0000313" key="1">
    <source>
        <dbReference type="EMBL" id="CAB4007644.1"/>
    </source>
</evidence>
<keyword evidence="1" id="KW-0808">Transferase</keyword>
<comment type="caution">
    <text evidence="1">The sequence shown here is derived from an EMBL/GenBank/DDBJ whole genome shotgun (WGS) entry which is preliminary data.</text>
</comment>
<dbReference type="AlphaFoldDB" id="A0A7D9EDQ2"/>
<dbReference type="GO" id="GO:0016301">
    <property type="term" value="F:kinase activity"/>
    <property type="evidence" value="ECO:0007669"/>
    <property type="project" value="UniProtKB-KW"/>
</dbReference>
<sequence>MDENWYIAKDKYGEKGIIPANYVRKKIGSGSELWFVGDLMKHAIKEGTNVVALYSFRAIESASDKLSFEKGDEFTILGHAEEGWYLAKDKDGRPIMKDVYSLIGGNPCEPGDL</sequence>
<dbReference type="EMBL" id="CACRXK020005862">
    <property type="protein sequence ID" value="CAB4007644.1"/>
    <property type="molecule type" value="Genomic_DNA"/>
</dbReference>
<reference evidence="1" key="1">
    <citation type="submission" date="2020-04" db="EMBL/GenBank/DDBJ databases">
        <authorList>
            <person name="Alioto T."/>
            <person name="Alioto T."/>
            <person name="Gomez Garrido J."/>
        </authorList>
    </citation>
    <scope>NUCLEOTIDE SEQUENCE</scope>
    <source>
        <strain evidence="1">A484AB</strain>
    </source>
</reference>
<organism evidence="1 2">
    <name type="scientific">Paramuricea clavata</name>
    <name type="common">Red gorgonian</name>
    <name type="synonym">Violescent sea-whip</name>
    <dbReference type="NCBI Taxonomy" id="317549"/>
    <lineage>
        <taxon>Eukaryota</taxon>
        <taxon>Metazoa</taxon>
        <taxon>Cnidaria</taxon>
        <taxon>Anthozoa</taxon>
        <taxon>Octocorallia</taxon>
        <taxon>Malacalcyonacea</taxon>
        <taxon>Plexauridae</taxon>
        <taxon>Paramuricea</taxon>
    </lineage>
</organism>
<evidence type="ECO:0000313" key="2">
    <source>
        <dbReference type="Proteomes" id="UP001152795"/>
    </source>
</evidence>
<name>A0A7D9EDQ2_PARCT</name>
<dbReference type="Gene3D" id="2.30.30.40">
    <property type="entry name" value="SH3 Domains"/>
    <property type="match status" value="2"/>
</dbReference>
<keyword evidence="2" id="KW-1185">Reference proteome</keyword>
<accession>A0A7D9EDQ2</accession>
<dbReference type="Proteomes" id="UP001152795">
    <property type="component" value="Unassembled WGS sequence"/>
</dbReference>
<gene>
    <name evidence="1" type="ORF">PACLA_8A053869</name>
</gene>
<dbReference type="SUPFAM" id="SSF50044">
    <property type="entry name" value="SH3-domain"/>
    <property type="match status" value="2"/>
</dbReference>
<dbReference type="PROSITE" id="PS50002">
    <property type="entry name" value="SH3"/>
    <property type="match status" value="1"/>
</dbReference>
<dbReference type="Pfam" id="PF00018">
    <property type="entry name" value="SH3_1"/>
    <property type="match status" value="1"/>
</dbReference>
<keyword evidence="1" id="KW-0418">Kinase</keyword>
<protein>
    <submittedName>
        <fullName evidence="1">Tyrosine- kinase Tec isoform X1</fullName>
    </submittedName>
</protein>
<dbReference type="InterPro" id="IPR036028">
    <property type="entry name" value="SH3-like_dom_sf"/>
</dbReference>
<dbReference type="OrthoDB" id="269496at2759"/>
<proteinExistence type="predicted"/>
<dbReference type="InterPro" id="IPR001452">
    <property type="entry name" value="SH3_domain"/>
</dbReference>